<dbReference type="RefSeq" id="WP_141649315.1">
    <property type="nucleotide sequence ID" value="NZ_VIFM01000444.1"/>
</dbReference>
<gene>
    <name evidence="1" type="ORF">FJV41_47915</name>
</gene>
<dbReference type="EMBL" id="VIFM01000444">
    <property type="protein sequence ID" value="TQF08812.1"/>
    <property type="molecule type" value="Genomic_DNA"/>
</dbReference>
<evidence type="ECO:0000313" key="1">
    <source>
        <dbReference type="EMBL" id="TQF08812.1"/>
    </source>
</evidence>
<evidence type="ECO:0000313" key="2">
    <source>
        <dbReference type="Proteomes" id="UP000315369"/>
    </source>
</evidence>
<organism evidence="1 2">
    <name type="scientific">Myxococcus llanfairpwllgwyngyllgogerychwyrndrobwllllantysiliogogogochensis</name>
    <dbReference type="NCBI Taxonomy" id="2590453"/>
    <lineage>
        <taxon>Bacteria</taxon>
        <taxon>Pseudomonadati</taxon>
        <taxon>Myxococcota</taxon>
        <taxon>Myxococcia</taxon>
        <taxon>Myxococcales</taxon>
        <taxon>Cystobacterineae</taxon>
        <taxon>Myxococcaceae</taxon>
        <taxon>Myxococcus</taxon>
    </lineage>
</organism>
<accession>A0A540WII9</accession>
<evidence type="ECO:0008006" key="3">
    <source>
        <dbReference type="Google" id="ProtNLM"/>
    </source>
</evidence>
<proteinExistence type="predicted"/>
<protein>
    <recommendedName>
        <fullName evidence="3">Lipoprotein</fullName>
    </recommendedName>
</protein>
<reference evidence="1 2" key="1">
    <citation type="submission" date="2019-06" db="EMBL/GenBank/DDBJ databases">
        <authorList>
            <person name="Livingstone P."/>
            <person name="Whitworth D."/>
        </authorList>
    </citation>
    <scope>NUCLEOTIDE SEQUENCE [LARGE SCALE GENOMIC DNA]</scope>
    <source>
        <strain evidence="1 2">AM401</strain>
    </source>
</reference>
<dbReference type="AlphaFoldDB" id="A0A540WII9"/>
<sequence length="121" mass="13101">MRWLLFVMPVAWLGCGGEDPSQITYDAWAERAATVQCSHEARCEGSSLDEAACMAQVIERYQQVEPELEDATGARTGCVRCMRIRTEVLTASLDSACQRPVDTSRIEAACGADQQACAGAP</sequence>
<dbReference type="Proteomes" id="UP000315369">
    <property type="component" value="Unassembled WGS sequence"/>
</dbReference>
<name>A0A540WII9_9BACT</name>
<dbReference type="PROSITE" id="PS51257">
    <property type="entry name" value="PROKAR_LIPOPROTEIN"/>
    <property type="match status" value="1"/>
</dbReference>
<comment type="caution">
    <text evidence="1">The sequence shown here is derived from an EMBL/GenBank/DDBJ whole genome shotgun (WGS) entry which is preliminary data.</text>
</comment>
<dbReference type="OrthoDB" id="5383453at2"/>
<keyword evidence="2" id="KW-1185">Reference proteome</keyword>